<dbReference type="Gene3D" id="3.40.50.1820">
    <property type="entry name" value="alpha/beta hydrolase"/>
    <property type="match status" value="1"/>
</dbReference>
<dbReference type="InterPro" id="IPR029058">
    <property type="entry name" value="AB_hydrolase_fold"/>
</dbReference>
<dbReference type="NCBIfam" id="TIGR01249">
    <property type="entry name" value="pro_imino_pep_1"/>
    <property type="match status" value="1"/>
</dbReference>
<evidence type="ECO:0000256" key="4">
    <source>
        <dbReference type="ARBA" id="ARBA00022438"/>
    </source>
</evidence>
<dbReference type="OrthoDB" id="10249433at2759"/>
<dbReference type="PANTHER" id="PTHR43722:SF1">
    <property type="entry name" value="PROLINE IMINOPEPTIDASE"/>
    <property type="match status" value="1"/>
</dbReference>
<dbReference type="RefSeq" id="XP_025379504.1">
    <property type="nucleotide sequence ID" value="XM_025519568.1"/>
</dbReference>
<evidence type="ECO:0000256" key="2">
    <source>
        <dbReference type="ARBA" id="ARBA00004496"/>
    </source>
</evidence>
<dbReference type="GeneID" id="37041484"/>
<dbReference type="Proteomes" id="UP000245768">
    <property type="component" value="Unassembled WGS sequence"/>
</dbReference>
<evidence type="ECO:0000256" key="6">
    <source>
        <dbReference type="ARBA" id="ARBA00022670"/>
    </source>
</evidence>
<dbReference type="InterPro" id="IPR002410">
    <property type="entry name" value="Peptidase_S33"/>
</dbReference>
<evidence type="ECO:0000259" key="10">
    <source>
        <dbReference type="Pfam" id="PF00561"/>
    </source>
</evidence>
<protein>
    <recommendedName>
        <fullName evidence="8">Proline iminopeptidase</fullName>
        <ecNumber evidence="8">3.4.11.5</ecNumber>
    </recommendedName>
</protein>
<gene>
    <name evidence="11" type="ORF">FA10DRAFT_250608</name>
</gene>
<dbReference type="InterPro" id="IPR005944">
    <property type="entry name" value="Pro_iminopeptidase"/>
</dbReference>
<dbReference type="Pfam" id="PF00561">
    <property type="entry name" value="Abhydrolase_1"/>
    <property type="match status" value="1"/>
</dbReference>
<keyword evidence="12" id="KW-1185">Reference proteome</keyword>
<evidence type="ECO:0000256" key="9">
    <source>
        <dbReference type="SAM" id="MobiDB-lite"/>
    </source>
</evidence>
<reference evidence="11" key="1">
    <citation type="journal article" date="2018" name="Mol. Biol. Evol.">
        <title>Broad Genomic Sampling Reveals a Smut Pathogenic Ancestry of the Fungal Clade Ustilaginomycotina.</title>
        <authorList>
            <person name="Kijpornyongpan T."/>
            <person name="Mondo S.J."/>
            <person name="Barry K."/>
            <person name="Sandor L."/>
            <person name="Lee J."/>
            <person name="Lipzen A."/>
            <person name="Pangilinan J."/>
            <person name="LaButti K."/>
            <person name="Hainaut M."/>
            <person name="Henrissat B."/>
            <person name="Grigoriev I.V."/>
            <person name="Spatafora J.W."/>
            <person name="Aime M.C."/>
        </authorList>
    </citation>
    <scope>NUCLEOTIDE SEQUENCE [LARGE SCALE GENOMIC DNA]</scope>
    <source>
        <strain evidence="11">MCA 4198</strain>
    </source>
</reference>
<evidence type="ECO:0000313" key="12">
    <source>
        <dbReference type="Proteomes" id="UP000245768"/>
    </source>
</evidence>
<evidence type="ECO:0000256" key="8">
    <source>
        <dbReference type="RuleBase" id="RU003421"/>
    </source>
</evidence>
<sequence length="412" mass="46291">MSASTQVTGKQGASSPPPNSVGSKLKSRLSFLFARSPQQQQHQQQQAGAANVERGKNNSGKNKKRDEAKQDEPDTSEGSAIDYRPSARALQPAKANLRRHYPKIEPFETGFLDVDHHSIYWEQSGKRDGYPVVFLHGGPGGGCSSDDRRWFDPAHYRIVLFDQRGAGRSTPHSNLEKNTTWDLVGDIERLREKLGVTKWHVFGGSWGSTLALAYAQKHAESVSALVLRGIFTLRKSELLWFYQEGASNLFPEMDEPYRAAIPAEEQGDLMKAYYSRLTSDDEKVQLAAAKAWTTWEMATSKLYVDEASVKRGEDEKFALAFARIECHYFNNAGWLEDGQLLRKDNVDRIRNIPAVIVQGRYDMPCPAKTAYELHKQWPEAHFHLVPDAGHGSAEPGIMDRLIAATDRFRSIK</sequence>
<dbReference type="EC" id="3.4.11.5" evidence="8"/>
<dbReference type="GO" id="GO:0004177">
    <property type="term" value="F:aminopeptidase activity"/>
    <property type="evidence" value="ECO:0007669"/>
    <property type="project" value="UniProtKB-KW"/>
</dbReference>
<evidence type="ECO:0000256" key="1">
    <source>
        <dbReference type="ARBA" id="ARBA00001585"/>
    </source>
</evidence>
<dbReference type="GO" id="GO:0006508">
    <property type="term" value="P:proteolysis"/>
    <property type="evidence" value="ECO:0007669"/>
    <property type="project" value="UniProtKB-KW"/>
</dbReference>
<comment type="catalytic activity">
    <reaction evidence="1 8">
        <text>Release of N-terminal proline from a peptide.</text>
        <dbReference type="EC" id="3.4.11.5"/>
    </reaction>
</comment>
<dbReference type="InParanoid" id="A0A316YTE0"/>
<dbReference type="InterPro" id="IPR000073">
    <property type="entry name" value="AB_hydrolase_1"/>
</dbReference>
<dbReference type="GO" id="GO:0005737">
    <property type="term" value="C:cytoplasm"/>
    <property type="evidence" value="ECO:0007669"/>
    <property type="project" value="UniProtKB-SubCell"/>
</dbReference>
<keyword evidence="4 8" id="KW-0031">Aminopeptidase</keyword>
<keyword evidence="7 8" id="KW-0378">Hydrolase</keyword>
<feature type="region of interest" description="Disordered" evidence="9">
    <location>
        <begin position="1"/>
        <end position="89"/>
    </location>
</feature>
<evidence type="ECO:0000256" key="5">
    <source>
        <dbReference type="ARBA" id="ARBA00022490"/>
    </source>
</evidence>
<dbReference type="AlphaFoldDB" id="A0A316YTE0"/>
<accession>A0A316YTE0</accession>
<name>A0A316YTE0_9BASI</name>
<feature type="domain" description="AB hydrolase-1" evidence="10">
    <location>
        <begin position="130"/>
        <end position="391"/>
    </location>
</feature>
<feature type="compositionally biased region" description="Polar residues" evidence="9">
    <location>
        <begin position="1"/>
        <end position="14"/>
    </location>
</feature>
<dbReference type="PANTHER" id="PTHR43722">
    <property type="entry name" value="PROLINE IMINOPEPTIDASE"/>
    <property type="match status" value="1"/>
</dbReference>
<dbReference type="PRINTS" id="PR00793">
    <property type="entry name" value="PROAMNOPTASE"/>
</dbReference>
<organism evidence="11 12">
    <name type="scientific">Acaromyces ingoldii</name>
    <dbReference type="NCBI Taxonomy" id="215250"/>
    <lineage>
        <taxon>Eukaryota</taxon>
        <taxon>Fungi</taxon>
        <taxon>Dikarya</taxon>
        <taxon>Basidiomycota</taxon>
        <taxon>Ustilaginomycotina</taxon>
        <taxon>Exobasidiomycetes</taxon>
        <taxon>Exobasidiales</taxon>
        <taxon>Cryptobasidiaceae</taxon>
        <taxon>Acaromyces</taxon>
    </lineage>
</organism>
<evidence type="ECO:0000313" key="11">
    <source>
        <dbReference type="EMBL" id="PWN92306.1"/>
    </source>
</evidence>
<comment type="subcellular location">
    <subcellularLocation>
        <location evidence="2">Cytoplasm</location>
    </subcellularLocation>
</comment>
<comment type="similarity">
    <text evidence="3 8">Belongs to the peptidase S33 family.</text>
</comment>
<dbReference type="EMBL" id="KZ819635">
    <property type="protein sequence ID" value="PWN92306.1"/>
    <property type="molecule type" value="Genomic_DNA"/>
</dbReference>
<keyword evidence="5" id="KW-0963">Cytoplasm</keyword>
<dbReference type="SUPFAM" id="SSF53474">
    <property type="entry name" value="alpha/beta-Hydrolases"/>
    <property type="match status" value="1"/>
</dbReference>
<keyword evidence="6 8" id="KW-0645">Protease</keyword>
<proteinExistence type="inferred from homology"/>
<evidence type="ECO:0000256" key="3">
    <source>
        <dbReference type="ARBA" id="ARBA00010088"/>
    </source>
</evidence>
<dbReference type="STRING" id="215250.A0A316YTE0"/>
<evidence type="ECO:0000256" key="7">
    <source>
        <dbReference type="ARBA" id="ARBA00022801"/>
    </source>
</evidence>